<accession>A0A6C0K0L4</accession>
<protein>
    <submittedName>
        <fullName evidence="2">Uncharacterized protein</fullName>
    </submittedName>
</protein>
<reference evidence="2" key="1">
    <citation type="journal article" date="2020" name="Nature">
        <title>Giant virus diversity and host interactions through global metagenomics.</title>
        <authorList>
            <person name="Schulz F."/>
            <person name="Roux S."/>
            <person name="Paez-Espino D."/>
            <person name="Jungbluth S."/>
            <person name="Walsh D.A."/>
            <person name="Denef V.J."/>
            <person name="McMahon K.D."/>
            <person name="Konstantinidis K.T."/>
            <person name="Eloe-Fadrosh E.A."/>
            <person name="Kyrpides N.C."/>
            <person name="Woyke T."/>
        </authorList>
    </citation>
    <scope>NUCLEOTIDE SEQUENCE</scope>
    <source>
        <strain evidence="2">GVMAG-S-1101165-84</strain>
    </source>
</reference>
<organism evidence="2">
    <name type="scientific">viral metagenome</name>
    <dbReference type="NCBI Taxonomy" id="1070528"/>
    <lineage>
        <taxon>unclassified sequences</taxon>
        <taxon>metagenomes</taxon>
        <taxon>organismal metagenomes</taxon>
    </lineage>
</organism>
<evidence type="ECO:0000313" key="2">
    <source>
        <dbReference type="EMBL" id="QHU11239.1"/>
    </source>
</evidence>
<sequence length="293" mass="32760">MGDHLLTLEAFIATGTLGVDGQMHWLPSSAARIKPSLLVSLEKFINTLSDNIVKADANKAIQLIRANTLELRNQKETDSLGIAIGLYLKAVARAQDLSNIKPSMLEKLKKFINTFSDNYPFLVKADANKAIQLILANTLGWHNQTEIDSLVIAIDLYIDAIEGRQAVKNSKRLINESSLIEGWTNNHGRGRFIPPEWGGDDPLIQERPNNALPNAPENENIGDQAIQHGNNINNHLFNNVGANVNASIVKEFRQRRNRDLPAAPKRSRTGSRGGKHTRTRKHRSKRHTKRNRK</sequence>
<dbReference type="EMBL" id="MN740780">
    <property type="protein sequence ID" value="QHU11239.1"/>
    <property type="molecule type" value="Genomic_DNA"/>
</dbReference>
<feature type="compositionally biased region" description="Basic residues" evidence="1">
    <location>
        <begin position="265"/>
        <end position="293"/>
    </location>
</feature>
<evidence type="ECO:0000256" key="1">
    <source>
        <dbReference type="SAM" id="MobiDB-lite"/>
    </source>
</evidence>
<proteinExistence type="predicted"/>
<feature type="region of interest" description="Disordered" evidence="1">
    <location>
        <begin position="254"/>
        <end position="293"/>
    </location>
</feature>
<dbReference type="AlphaFoldDB" id="A0A6C0K0L4"/>
<name>A0A6C0K0L4_9ZZZZ</name>